<reference evidence="2" key="1">
    <citation type="submission" date="2021-01" db="EMBL/GenBank/DDBJ databases">
        <authorList>
            <consortium name="Genoscope - CEA"/>
            <person name="William W."/>
        </authorList>
    </citation>
    <scope>NUCLEOTIDE SEQUENCE</scope>
</reference>
<dbReference type="Proteomes" id="UP000692954">
    <property type="component" value="Unassembled WGS sequence"/>
</dbReference>
<dbReference type="OrthoDB" id="320626at2759"/>
<evidence type="ECO:0000313" key="3">
    <source>
        <dbReference type="Proteomes" id="UP000692954"/>
    </source>
</evidence>
<name>A0A8S1RLY3_9CILI</name>
<comment type="caution">
    <text evidence="2">The sequence shown here is derived from an EMBL/GenBank/DDBJ whole genome shotgun (WGS) entry which is preliminary data.</text>
</comment>
<evidence type="ECO:0000313" key="2">
    <source>
        <dbReference type="EMBL" id="CAD8128417.1"/>
    </source>
</evidence>
<keyword evidence="1" id="KW-0472">Membrane</keyword>
<feature type="transmembrane region" description="Helical" evidence="1">
    <location>
        <begin position="12"/>
        <end position="34"/>
    </location>
</feature>
<dbReference type="AlphaFoldDB" id="A0A8S1RLY3"/>
<dbReference type="EMBL" id="CAJJDN010000188">
    <property type="protein sequence ID" value="CAD8128417.1"/>
    <property type="molecule type" value="Genomic_DNA"/>
</dbReference>
<evidence type="ECO:0000256" key="1">
    <source>
        <dbReference type="SAM" id="Phobius"/>
    </source>
</evidence>
<dbReference type="PANTHER" id="PTHR33706:SF1">
    <property type="entry name" value="TPR REPEAT PROTEIN"/>
    <property type="match status" value="1"/>
</dbReference>
<keyword evidence="3" id="KW-1185">Reference proteome</keyword>
<keyword evidence="1" id="KW-1133">Transmembrane helix</keyword>
<protein>
    <submittedName>
        <fullName evidence="2">Uncharacterized protein</fullName>
    </submittedName>
</protein>
<dbReference type="PANTHER" id="PTHR33706">
    <property type="entry name" value="MORN VARIANT REPEAT PROTEIN"/>
    <property type="match status" value="1"/>
</dbReference>
<accession>A0A8S1RLY3</accession>
<organism evidence="2 3">
    <name type="scientific">Paramecium sonneborni</name>
    <dbReference type="NCBI Taxonomy" id="65129"/>
    <lineage>
        <taxon>Eukaryota</taxon>
        <taxon>Sar</taxon>
        <taxon>Alveolata</taxon>
        <taxon>Ciliophora</taxon>
        <taxon>Intramacronucleata</taxon>
        <taxon>Oligohymenophorea</taxon>
        <taxon>Peniculida</taxon>
        <taxon>Parameciidae</taxon>
        <taxon>Paramecium</taxon>
    </lineage>
</organism>
<keyword evidence="1" id="KW-0812">Transmembrane</keyword>
<gene>
    <name evidence="2" type="ORF">PSON_ATCC_30995.1.T1880051</name>
</gene>
<proteinExistence type="predicted"/>
<sequence>MVQKLIDGIFYIETMMITALSILIFLISGGGIYLDIQGISCNISSIKIGNWVELSDSFQDLSQITYNGQYLNGLKIGRWDIFYRKNNNKPFQLLGGGLYDEDKGSIKIGKWTEVYDGFTSQKQIIYYGEYQNGNKIGRWDIFYESILIGGGSYDQKQKSKDPISYIKVGRWIELSRRFQYVSQVTYQGDYIDGQKIGTWYTYWNWNGKNQQIGGGYYNCYIQNEENIFSIKTGQWIELNDNFNFWSQILCSGEYQNGKKVGLWSQFDLKNRNNIMYLYILEIYLKFSKQFECS</sequence>